<evidence type="ECO:0000259" key="7">
    <source>
        <dbReference type="PROSITE" id="PS50002"/>
    </source>
</evidence>
<reference evidence="9" key="3">
    <citation type="submission" date="2015-06" db="UniProtKB">
        <authorList>
            <consortium name="EnsemblMetazoa"/>
        </authorList>
    </citation>
    <scope>IDENTIFICATION</scope>
</reference>
<dbReference type="KEGG" id="hro:HELRODRAFT_191215"/>
<dbReference type="PROSITE" id="PS50002">
    <property type="entry name" value="SH3"/>
    <property type="match status" value="1"/>
</dbReference>
<evidence type="ECO:0000256" key="5">
    <source>
        <dbReference type="PROSITE-ProRule" id="PRU00192"/>
    </source>
</evidence>
<dbReference type="InterPro" id="IPR021901">
    <property type="entry name" value="CAS_C"/>
</dbReference>
<feature type="region of interest" description="Disordered" evidence="6">
    <location>
        <begin position="276"/>
        <end position="298"/>
    </location>
</feature>
<name>T1FSR0_HELRO</name>
<dbReference type="FunCoup" id="T1FSR0">
    <property type="interactions" value="279"/>
</dbReference>
<dbReference type="GO" id="GO:0016477">
    <property type="term" value="P:cell migration"/>
    <property type="evidence" value="ECO:0000318"/>
    <property type="project" value="GO_Central"/>
</dbReference>
<feature type="region of interest" description="Disordered" evidence="6">
    <location>
        <begin position="681"/>
        <end position="701"/>
    </location>
</feature>
<dbReference type="InterPro" id="IPR037362">
    <property type="entry name" value="CAS_fam"/>
</dbReference>
<evidence type="ECO:0000256" key="1">
    <source>
        <dbReference type="ARBA" id="ARBA00007848"/>
    </source>
</evidence>
<dbReference type="SMART" id="SM00326">
    <property type="entry name" value="SH3"/>
    <property type="match status" value="1"/>
</dbReference>
<sequence length="863" mass="95945">MLQAKALYDNHSESCEELSFRSGDILSIVEKNVNGLEGWWLCYHGNKLGIAPGNRLKVLKRYPATEDKDKTLTRDDSSRQCNNYNLPASLNDNKLNQGNDLYDSPSSSEKRNYPHSATKLSNSSNATGSHTASSCGSNSPNRSSLLSMLSTGSSSLSDSARSSADVSFSTYDMLPSCNSANKIQKCLFKREENTHTNKSRCNVNKSAASVVSSSDDQRDSYLEDYSFPRNASCDNAQNDNNNSSNDNEFVNVADSRAFFEDLYDSPRRCLNANASAASLSSPEKQPLTMLPSSSSFDDSTLKGYNKQVIDQLYDVPQSLINQHQSNSLNSTLLIKNDSDEIVLNDYKIQKDIELDNQSRVESSHDNSQPVIKQQSQADKHQIGKVSVPVNVLPMMSLHEDIKKYNQKLRGFVLEMGDPKADDLEPDKATLKMSQIKLCCLSLKSALKELVDFASNSKFPQVDGGLVMDNNSNLESIKNKIEVLKCSLKEFEEKTNELHISNTKRNGNNTTSNKKLVNIDFLQLLLNAANKLPLASNMLISDICSYFNVNDNNHIVTASCVDEQSPSKPMLPARSTSAMQAHQQTSLNAAAAAKKSIQSRPLPAPPLNNFRLASPHRPQEQIHYRYHLPEHNNFSGSNVMNGSASPRSTLQHQVQHQHSTPSYAPQPQSNLLLQRQHTLPNSQSQFYQQQSQQQSQQCDPMVGSDESDSLLVAFYASQIQMHFNLVKTSATKFCKTMFSSSAKRQLQPIQLLPTPKEFVLRSKFVILAAHKLVYVADAIARNLADPTRYIDIAESANKLCNALKIAVNSTKESALQHEDVEKRDCMVKSILSVEAASDELCSVISKYKRCLDSNDEEEEVEQTK</sequence>
<dbReference type="EMBL" id="KB096275">
    <property type="protein sequence ID" value="ESO06866.1"/>
    <property type="molecule type" value="Genomic_DNA"/>
</dbReference>
<dbReference type="PANTHER" id="PTHR10654">
    <property type="entry name" value="CAS SCAFFOLDING PROTEIN"/>
    <property type="match status" value="1"/>
</dbReference>
<feature type="compositionally biased region" description="Low complexity" evidence="6">
    <location>
        <begin position="681"/>
        <end position="696"/>
    </location>
</feature>
<dbReference type="GO" id="GO:0005737">
    <property type="term" value="C:cytoplasm"/>
    <property type="evidence" value="ECO:0000318"/>
    <property type="project" value="GO_Central"/>
</dbReference>
<evidence type="ECO:0000256" key="6">
    <source>
        <dbReference type="SAM" id="MobiDB-lite"/>
    </source>
</evidence>
<feature type="region of interest" description="Disordered" evidence="6">
    <location>
        <begin position="585"/>
        <end position="612"/>
    </location>
</feature>
<dbReference type="Gene3D" id="2.30.30.40">
    <property type="entry name" value="SH3 Domains"/>
    <property type="match status" value="1"/>
</dbReference>
<evidence type="ECO:0000256" key="2">
    <source>
        <dbReference type="ARBA" id="ARBA00022443"/>
    </source>
</evidence>
<evidence type="ECO:0000313" key="8">
    <source>
        <dbReference type="EMBL" id="ESO06866.1"/>
    </source>
</evidence>
<dbReference type="GO" id="GO:0007155">
    <property type="term" value="P:cell adhesion"/>
    <property type="evidence" value="ECO:0007669"/>
    <property type="project" value="UniProtKB-KW"/>
</dbReference>
<feature type="compositionally biased region" description="Low complexity" evidence="6">
    <location>
        <begin position="133"/>
        <end position="159"/>
    </location>
</feature>
<gene>
    <name evidence="9" type="primary">20211857</name>
    <name evidence="8" type="ORF">HELRODRAFT_191215</name>
</gene>
<comment type="similarity">
    <text evidence="1">Belongs to the CAS family.</text>
</comment>
<dbReference type="FunFam" id="2.30.30.40:FF:000009">
    <property type="entry name" value="Breast cancer anti-estrogen resistance 1"/>
    <property type="match status" value="1"/>
</dbReference>
<organism evidence="9 10">
    <name type="scientific">Helobdella robusta</name>
    <name type="common">Californian leech</name>
    <dbReference type="NCBI Taxonomy" id="6412"/>
    <lineage>
        <taxon>Eukaryota</taxon>
        <taxon>Metazoa</taxon>
        <taxon>Spiralia</taxon>
        <taxon>Lophotrochozoa</taxon>
        <taxon>Annelida</taxon>
        <taxon>Clitellata</taxon>
        <taxon>Hirudinea</taxon>
        <taxon>Rhynchobdellida</taxon>
        <taxon>Glossiphoniidae</taxon>
        <taxon>Helobdella</taxon>
    </lineage>
</organism>
<dbReference type="OrthoDB" id="5983572at2759"/>
<feature type="region of interest" description="Disordered" evidence="6">
    <location>
        <begin position="69"/>
        <end position="159"/>
    </location>
</feature>
<feature type="compositionally biased region" description="Polar residues" evidence="6">
    <location>
        <begin position="79"/>
        <end position="107"/>
    </location>
</feature>
<dbReference type="EnsemblMetazoa" id="HelroT191215">
    <property type="protein sequence ID" value="HelroP191215"/>
    <property type="gene ID" value="HelroG191215"/>
</dbReference>
<dbReference type="STRING" id="6412.T1FSR0"/>
<evidence type="ECO:0000256" key="3">
    <source>
        <dbReference type="ARBA" id="ARBA00022553"/>
    </source>
</evidence>
<keyword evidence="10" id="KW-1185">Reference proteome</keyword>
<keyword evidence="2 5" id="KW-0728">SH3 domain</keyword>
<feature type="region of interest" description="Disordered" evidence="6">
    <location>
        <begin position="357"/>
        <end position="379"/>
    </location>
</feature>
<feature type="compositionally biased region" description="Low complexity" evidence="6">
    <location>
        <begin position="230"/>
        <end position="247"/>
    </location>
</feature>
<dbReference type="HOGENOM" id="CLU_331839_0_0_1"/>
<evidence type="ECO:0000313" key="9">
    <source>
        <dbReference type="EnsemblMetazoa" id="HelroP191215"/>
    </source>
</evidence>
<dbReference type="PANTHER" id="PTHR10654:SF18">
    <property type="entry name" value="IP17195P"/>
    <property type="match status" value="1"/>
</dbReference>
<feature type="region of interest" description="Disordered" evidence="6">
    <location>
        <begin position="632"/>
        <end position="666"/>
    </location>
</feature>
<feature type="compositionally biased region" description="Basic and acidic residues" evidence="6">
    <location>
        <begin position="69"/>
        <end position="78"/>
    </location>
</feature>
<dbReference type="Pfam" id="PF00018">
    <property type="entry name" value="SH3_1"/>
    <property type="match status" value="1"/>
</dbReference>
<dbReference type="SUPFAM" id="SSF50044">
    <property type="entry name" value="SH3-domain"/>
    <property type="match status" value="1"/>
</dbReference>
<dbReference type="eggNOG" id="ENOG502QQHE">
    <property type="taxonomic scope" value="Eukaryota"/>
</dbReference>
<dbReference type="CTD" id="20211857"/>
<dbReference type="GeneID" id="20211857"/>
<dbReference type="EMBL" id="AMQM01003697">
    <property type="status" value="NOT_ANNOTATED_CDS"/>
    <property type="molecule type" value="Genomic_DNA"/>
</dbReference>
<proteinExistence type="inferred from homology"/>
<dbReference type="RefSeq" id="XP_009014962.1">
    <property type="nucleotide sequence ID" value="XM_009016714.1"/>
</dbReference>
<feature type="compositionally biased region" description="Polar residues" evidence="6">
    <location>
        <begin position="365"/>
        <end position="376"/>
    </location>
</feature>
<protein>
    <recommendedName>
        <fullName evidence="7">SH3 domain-containing protein</fullName>
    </recommendedName>
</protein>
<feature type="compositionally biased region" description="Polar residues" evidence="6">
    <location>
        <begin position="118"/>
        <end position="132"/>
    </location>
</feature>
<evidence type="ECO:0000313" key="10">
    <source>
        <dbReference type="Proteomes" id="UP000015101"/>
    </source>
</evidence>
<reference evidence="10" key="1">
    <citation type="submission" date="2012-12" db="EMBL/GenBank/DDBJ databases">
        <authorList>
            <person name="Hellsten U."/>
            <person name="Grimwood J."/>
            <person name="Chapman J.A."/>
            <person name="Shapiro H."/>
            <person name="Aerts A."/>
            <person name="Otillar R.P."/>
            <person name="Terry A.Y."/>
            <person name="Boore J.L."/>
            <person name="Simakov O."/>
            <person name="Marletaz F."/>
            <person name="Cho S.-J."/>
            <person name="Edsinger-Gonzales E."/>
            <person name="Havlak P."/>
            <person name="Kuo D.-H."/>
            <person name="Larsson T."/>
            <person name="Lv J."/>
            <person name="Arendt D."/>
            <person name="Savage R."/>
            <person name="Osoegawa K."/>
            <person name="de Jong P."/>
            <person name="Lindberg D.R."/>
            <person name="Seaver E.C."/>
            <person name="Weisblat D.A."/>
            <person name="Putnam N.H."/>
            <person name="Grigoriev I.V."/>
            <person name="Rokhsar D.S."/>
        </authorList>
    </citation>
    <scope>NUCLEOTIDE SEQUENCE</scope>
</reference>
<dbReference type="InterPro" id="IPR036028">
    <property type="entry name" value="SH3-like_dom_sf"/>
</dbReference>
<dbReference type="Proteomes" id="UP000015101">
    <property type="component" value="Unassembled WGS sequence"/>
</dbReference>
<dbReference type="InParanoid" id="T1FSR0"/>
<dbReference type="GO" id="GO:0007169">
    <property type="term" value="P:cell surface receptor protein tyrosine kinase signaling pathway"/>
    <property type="evidence" value="ECO:0000318"/>
    <property type="project" value="GO_Central"/>
</dbReference>
<feature type="region of interest" description="Disordered" evidence="6">
    <location>
        <begin position="197"/>
        <end position="247"/>
    </location>
</feature>
<feature type="domain" description="SH3" evidence="7">
    <location>
        <begin position="1"/>
        <end position="61"/>
    </location>
</feature>
<dbReference type="Gene3D" id="1.20.120.230">
    <property type="entry name" value="Alpha-catenin/vinculin-like"/>
    <property type="match status" value="1"/>
</dbReference>
<accession>T1FSR0</accession>
<dbReference type="InterPro" id="IPR001452">
    <property type="entry name" value="SH3_domain"/>
</dbReference>
<dbReference type="Pfam" id="PF12026">
    <property type="entry name" value="CAS_C"/>
    <property type="match status" value="1"/>
</dbReference>
<keyword evidence="4" id="KW-0130">Cell adhesion</keyword>
<dbReference type="AlphaFoldDB" id="T1FSR0"/>
<reference evidence="8 10" key="2">
    <citation type="journal article" date="2013" name="Nature">
        <title>Insights into bilaterian evolution from three spiralian genomes.</title>
        <authorList>
            <person name="Simakov O."/>
            <person name="Marletaz F."/>
            <person name="Cho S.J."/>
            <person name="Edsinger-Gonzales E."/>
            <person name="Havlak P."/>
            <person name="Hellsten U."/>
            <person name="Kuo D.H."/>
            <person name="Larsson T."/>
            <person name="Lv J."/>
            <person name="Arendt D."/>
            <person name="Savage R."/>
            <person name="Osoegawa K."/>
            <person name="de Jong P."/>
            <person name="Grimwood J."/>
            <person name="Chapman J.A."/>
            <person name="Shapiro H."/>
            <person name="Aerts A."/>
            <person name="Otillar R.P."/>
            <person name="Terry A.Y."/>
            <person name="Boore J.L."/>
            <person name="Grigoriev I.V."/>
            <person name="Lindberg D.R."/>
            <person name="Seaver E.C."/>
            <person name="Weisblat D.A."/>
            <person name="Putnam N.H."/>
            <person name="Rokhsar D.S."/>
        </authorList>
    </citation>
    <scope>NUCLEOTIDE SEQUENCE</scope>
</reference>
<evidence type="ECO:0000256" key="4">
    <source>
        <dbReference type="ARBA" id="ARBA00022889"/>
    </source>
</evidence>
<keyword evidence="3" id="KW-0597">Phosphoprotein</keyword>